<feature type="non-terminal residue" evidence="1">
    <location>
        <position position="1"/>
    </location>
</feature>
<evidence type="ECO:0000313" key="1">
    <source>
        <dbReference type="EMBL" id="CAE8634848.1"/>
    </source>
</evidence>
<dbReference type="Proteomes" id="UP000654075">
    <property type="component" value="Unassembled WGS sequence"/>
</dbReference>
<evidence type="ECO:0008006" key="3">
    <source>
        <dbReference type="Google" id="ProtNLM"/>
    </source>
</evidence>
<reference evidence="1" key="1">
    <citation type="submission" date="2021-02" db="EMBL/GenBank/DDBJ databases">
        <authorList>
            <person name="Dougan E. K."/>
            <person name="Rhodes N."/>
            <person name="Thang M."/>
            <person name="Chan C."/>
        </authorList>
    </citation>
    <scope>NUCLEOTIDE SEQUENCE</scope>
</reference>
<name>A0A813HAI4_POLGL</name>
<organism evidence="1 2">
    <name type="scientific">Polarella glacialis</name>
    <name type="common">Dinoflagellate</name>
    <dbReference type="NCBI Taxonomy" id="89957"/>
    <lineage>
        <taxon>Eukaryota</taxon>
        <taxon>Sar</taxon>
        <taxon>Alveolata</taxon>
        <taxon>Dinophyceae</taxon>
        <taxon>Suessiales</taxon>
        <taxon>Suessiaceae</taxon>
        <taxon>Polarella</taxon>
    </lineage>
</organism>
<accession>A0A813HAI4</accession>
<comment type="caution">
    <text evidence="1">The sequence shown here is derived from an EMBL/GenBank/DDBJ whole genome shotgun (WGS) entry which is preliminary data.</text>
</comment>
<protein>
    <recommendedName>
        <fullName evidence="3">EF-hand domain-containing protein</fullName>
    </recommendedName>
</protein>
<proteinExistence type="predicted"/>
<dbReference type="AlphaFoldDB" id="A0A813HAI4"/>
<evidence type="ECO:0000313" key="2">
    <source>
        <dbReference type="Proteomes" id="UP000654075"/>
    </source>
</evidence>
<dbReference type="EMBL" id="CAJNNV010031156">
    <property type="protein sequence ID" value="CAE8634848.1"/>
    <property type="molecule type" value="Genomic_DNA"/>
</dbReference>
<gene>
    <name evidence="1" type="ORF">PGLA1383_LOCUS50463</name>
</gene>
<keyword evidence="2" id="KW-1185">Reference proteome</keyword>
<sequence length="183" mass="20916">ELGRLMLETPRLAASGLPASPTQFLQGPRRGESWPLVAYLCRVWLEAGLHDKEWQQALSTYEEQLKNQPGRDLKDMELVHLPLPEVRWTLETFSIWVMSRGRRLRECSHWFRAFDFDRDEMVGVADFIQGIVAGANASRLAHQGSGGLLSALSLFRLLDLEQERLKDEKDLRTRLEGVMADAQ</sequence>
<feature type="non-terminal residue" evidence="1">
    <location>
        <position position="183"/>
    </location>
</feature>